<keyword evidence="8" id="KW-1185">Reference proteome</keyword>
<dbReference type="Proteomes" id="UP001328733">
    <property type="component" value="Unassembled WGS sequence"/>
</dbReference>
<dbReference type="PROSITE" id="PS51679">
    <property type="entry name" value="SAM_MT_C5"/>
    <property type="match status" value="1"/>
</dbReference>
<dbReference type="PANTHER" id="PTHR46098">
    <property type="entry name" value="TRNA (CYTOSINE(38)-C(5))-METHYLTRANSFERASE"/>
    <property type="match status" value="1"/>
</dbReference>
<evidence type="ECO:0000256" key="1">
    <source>
        <dbReference type="ARBA" id="ARBA00011975"/>
    </source>
</evidence>
<protein>
    <recommendedName>
        <fullName evidence="1">DNA (cytosine-5-)-methyltransferase</fullName>
        <ecNumber evidence="1">2.1.1.37</ecNumber>
    </recommendedName>
</protein>
<dbReference type="InterPro" id="IPR001525">
    <property type="entry name" value="C5_MeTfrase"/>
</dbReference>
<evidence type="ECO:0000256" key="3">
    <source>
        <dbReference type="ARBA" id="ARBA00022679"/>
    </source>
</evidence>
<keyword evidence="4 6" id="KW-0949">S-adenosyl-L-methionine</keyword>
<dbReference type="Gene3D" id="3.90.120.10">
    <property type="entry name" value="DNA Methylase, subunit A, domain 2"/>
    <property type="match status" value="1"/>
</dbReference>
<dbReference type="GO" id="GO:0009307">
    <property type="term" value="P:DNA restriction-modification system"/>
    <property type="evidence" value="ECO:0007669"/>
    <property type="project" value="UniProtKB-KW"/>
</dbReference>
<reference evidence="7 8" key="1">
    <citation type="submission" date="2024-01" db="EMBL/GenBank/DDBJ databases">
        <title>Genomic insights into the taxonomy and metabolism of the cyanobacterium Pannus brasiliensis CCIBt3594.</title>
        <authorList>
            <person name="Machado M."/>
            <person name="Botero N.B."/>
            <person name="Andreote A.P.D."/>
            <person name="Feitosa A.M.T."/>
            <person name="Popin R."/>
            <person name="Sivonen K."/>
            <person name="Fiore M.F."/>
        </authorList>
    </citation>
    <scope>NUCLEOTIDE SEQUENCE [LARGE SCALE GENOMIC DNA]</scope>
    <source>
        <strain evidence="7 8">CCIBt3594</strain>
    </source>
</reference>
<dbReference type="GO" id="GO:0003886">
    <property type="term" value="F:DNA (cytosine-5-)-methyltransferase activity"/>
    <property type="evidence" value="ECO:0007669"/>
    <property type="project" value="UniProtKB-EC"/>
</dbReference>
<evidence type="ECO:0000256" key="5">
    <source>
        <dbReference type="ARBA" id="ARBA00022747"/>
    </source>
</evidence>
<dbReference type="InterPro" id="IPR050750">
    <property type="entry name" value="C5-MTase"/>
</dbReference>
<name>A0AAW9QT72_9CHRO</name>
<dbReference type="EMBL" id="JBAFSM010000076">
    <property type="protein sequence ID" value="MEG3440120.1"/>
    <property type="molecule type" value="Genomic_DNA"/>
</dbReference>
<dbReference type="EC" id="2.1.1.37" evidence="1"/>
<organism evidence="7 8">
    <name type="scientific">Pannus brasiliensis CCIBt3594</name>
    <dbReference type="NCBI Taxonomy" id="1427578"/>
    <lineage>
        <taxon>Bacteria</taxon>
        <taxon>Bacillati</taxon>
        <taxon>Cyanobacteriota</taxon>
        <taxon>Cyanophyceae</taxon>
        <taxon>Oscillatoriophycideae</taxon>
        <taxon>Chroococcales</taxon>
        <taxon>Microcystaceae</taxon>
        <taxon>Pannus</taxon>
    </lineage>
</organism>
<dbReference type="GO" id="GO:0032259">
    <property type="term" value="P:methylation"/>
    <property type="evidence" value="ECO:0007669"/>
    <property type="project" value="UniProtKB-KW"/>
</dbReference>
<accession>A0AAW9QT72</accession>
<dbReference type="SUPFAM" id="SSF53335">
    <property type="entry name" value="S-adenosyl-L-methionine-dependent methyltransferases"/>
    <property type="match status" value="1"/>
</dbReference>
<dbReference type="AlphaFoldDB" id="A0AAW9QT72"/>
<dbReference type="Pfam" id="PF00145">
    <property type="entry name" value="DNA_methylase"/>
    <property type="match status" value="1"/>
</dbReference>
<proteinExistence type="inferred from homology"/>
<evidence type="ECO:0000313" key="8">
    <source>
        <dbReference type="Proteomes" id="UP001328733"/>
    </source>
</evidence>
<sequence length="235" mass="26473">IGSHTVATVPHLSEKGCSNIVQLNNGHILRDIVTQFEQIGYLSFYSTLNSKNFQIPQSRPRFFLVAFREDLGISNFNFPDPKHQEVNLEKIIVRGDYSIPISEKWNQYIDYYAGRITAAQLSFKLPKTRVKIERVHPDVDLDNCVYQMRSSGIRAISIKRPFPTFAVSVSGGGAMIPVYSKERRHLSLLEIKRLMGFPDSFSFPVSRTAAIKQLANAVCPSVIQSIGKNISRVLA</sequence>
<dbReference type="Gene3D" id="3.40.50.150">
    <property type="entry name" value="Vaccinia Virus protein VP39"/>
    <property type="match status" value="1"/>
</dbReference>
<comment type="similarity">
    <text evidence="6">Belongs to the class I-like SAM-binding methyltransferase superfamily. C5-methyltransferase family.</text>
</comment>
<comment type="caution">
    <text evidence="7">The sequence shown here is derived from an EMBL/GenBank/DDBJ whole genome shotgun (WGS) entry which is preliminary data.</text>
</comment>
<keyword evidence="2 6" id="KW-0489">Methyltransferase</keyword>
<dbReference type="PANTHER" id="PTHR46098:SF1">
    <property type="entry name" value="TRNA (CYTOSINE(38)-C(5))-METHYLTRANSFERASE"/>
    <property type="match status" value="1"/>
</dbReference>
<dbReference type="InterPro" id="IPR029063">
    <property type="entry name" value="SAM-dependent_MTases_sf"/>
</dbReference>
<comment type="caution">
    <text evidence="6">Lacks conserved residue(s) required for the propagation of feature annotation.</text>
</comment>
<evidence type="ECO:0000313" key="7">
    <source>
        <dbReference type="EMBL" id="MEG3440120.1"/>
    </source>
</evidence>
<keyword evidence="3 6" id="KW-0808">Transferase</keyword>
<evidence type="ECO:0000256" key="2">
    <source>
        <dbReference type="ARBA" id="ARBA00022603"/>
    </source>
</evidence>
<keyword evidence="5" id="KW-0680">Restriction system</keyword>
<feature type="non-terminal residue" evidence="7">
    <location>
        <position position="1"/>
    </location>
</feature>
<evidence type="ECO:0000256" key="6">
    <source>
        <dbReference type="PROSITE-ProRule" id="PRU01016"/>
    </source>
</evidence>
<gene>
    <name evidence="7" type="ORF">V0288_23525</name>
</gene>
<evidence type="ECO:0000256" key="4">
    <source>
        <dbReference type="ARBA" id="ARBA00022691"/>
    </source>
</evidence>
<dbReference type="RefSeq" id="WP_332867590.1">
    <property type="nucleotide sequence ID" value="NZ_JBAFSM010000076.1"/>
</dbReference>